<dbReference type="AlphaFoldDB" id="A0A1G7DEJ8"/>
<reference evidence="9 10" key="1">
    <citation type="submission" date="2016-10" db="EMBL/GenBank/DDBJ databases">
        <authorList>
            <person name="de Groot N.N."/>
        </authorList>
    </citation>
    <scope>NUCLEOTIDE SEQUENCE [LARGE SCALE GENOMIC DNA]</scope>
    <source>
        <strain evidence="9 10">ATCC 700224</strain>
    </source>
</reference>
<feature type="domain" description="KaiC" evidence="8">
    <location>
        <begin position="4"/>
        <end position="243"/>
    </location>
</feature>
<evidence type="ECO:0000256" key="5">
    <source>
        <dbReference type="ARBA" id="ARBA00022777"/>
    </source>
</evidence>
<dbReference type="GO" id="GO:0016787">
    <property type="term" value="F:hydrolase activity"/>
    <property type="evidence" value="ECO:0007669"/>
    <property type="project" value="UniProtKB-KW"/>
</dbReference>
<protein>
    <recommendedName>
        <fullName evidence="1">non-specific serine/threonine protein kinase</fullName>
        <ecNumber evidence="1">2.7.11.1</ecNumber>
    </recommendedName>
</protein>
<keyword evidence="6" id="KW-0378">Hydrolase</keyword>
<dbReference type="Gene3D" id="3.40.50.300">
    <property type="entry name" value="P-loop containing nucleotide triphosphate hydrolases"/>
    <property type="match status" value="2"/>
</dbReference>
<keyword evidence="5" id="KW-0418">Kinase</keyword>
<dbReference type="SUPFAM" id="SSF52540">
    <property type="entry name" value="P-loop containing nucleoside triphosphate hydrolases"/>
    <property type="match status" value="2"/>
</dbReference>
<evidence type="ECO:0000256" key="3">
    <source>
        <dbReference type="ARBA" id="ARBA00022679"/>
    </source>
</evidence>
<dbReference type="PIRSF" id="PIRSF039117">
    <property type="entry name" value="KaiC"/>
    <property type="match status" value="1"/>
</dbReference>
<keyword evidence="10" id="KW-1185">Reference proteome</keyword>
<evidence type="ECO:0000313" key="10">
    <source>
        <dbReference type="Proteomes" id="UP000199412"/>
    </source>
</evidence>
<evidence type="ECO:0000256" key="2">
    <source>
        <dbReference type="ARBA" id="ARBA00022553"/>
    </source>
</evidence>
<dbReference type="Proteomes" id="UP000199412">
    <property type="component" value="Unassembled WGS sequence"/>
</dbReference>
<evidence type="ECO:0000256" key="4">
    <source>
        <dbReference type="ARBA" id="ARBA00022737"/>
    </source>
</evidence>
<dbReference type="InterPro" id="IPR014774">
    <property type="entry name" value="KaiC-like_dom"/>
</dbReference>
<feature type="domain" description="KaiC" evidence="8">
    <location>
        <begin position="244"/>
        <end position="474"/>
    </location>
</feature>
<evidence type="ECO:0000256" key="7">
    <source>
        <dbReference type="SAM" id="Coils"/>
    </source>
</evidence>
<sequence>MGFNQVSTGVPGLDAILAGGYLEASPTLVMGQPGCGKTLFLLQFLADGASRGIRSVCATCTEAPERLDDYMRALGHPVDQWTADGLFSIIDLRPVPGEVINGTMDQSVVKVRLDAALSANGGAPADGRLAIDELNRLAYAFDPLGVARDQTLSLLRELRDSGITTLISSADTQAARDSLVDYAVDAVIELCQTVEKRLMTRTLRVTKMRGVAHGTNEYPFMIDESGPSLMPVTNLEGHHRSRSGMVGTGHDRLDALLGGGLYRGGSLMITGTSGCGKSTLCGQLSAGLCAAGLSLVYTTYEQDQGELLHDFAGVGIDLRPCLTNGKLRIERARSVDCGLEEHLIRLARMVEKDHPDALIIDAVTSMTDLGDPITVKSMLLRLVDICKSRGVLIIMVELLSDSQDSVSQIGMSSLLDTWIRLELHRQAGEYVRLIRVLKSRGANASQQIKEFNITSQGVVIGDPYAGGGSFVFGTEKLVREQAERQEFDQKRRRLERLKQELEVLPNTFSARNAQTNIERDKTLDALRAEIEDLEQAMDAAGRDARVVSEARGGT</sequence>
<keyword evidence="7" id="KW-0175">Coiled coil</keyword>
<name>A0A1G7DEJ8_9PROT</name>
<feature type="coiled-coil region" evidence="7">
    <location>
        <begin position="477"/>
        <end position="543"/>
    </location>
</feature>
<keyword evidence="3" id="KW-0808">Transferase</keyword>
<dbReference type="RefSeq" id="WP_092786149.1">
    <property type="nucleotide sequence ID" value="NZ_FNAP01000007.1"/>
</dbReference>
<evidence type="ECO:0000313" key="9">
    <source>
        <dbReference type="EMBL" id="SDE49859.1"/>
    </source>
</evidence>
<proteinExistence type="predicted"/>
<dbReference type="GO" id="GO:0005524">
    <property type="term" value="F:ATP binding"/>
    <property type="evidence" value="ECO:0007669"/>
    <property type="project" value="InterPro"/>
</dbReference>
<dbReference type="InterPro" id="IPR010624">
    <property type="entry name" value="KaiC_dom"/>
</dbReference>
<keyword evidence="4" id="KW-0677">Repeat</keyword>
<evidence type="ECO:0000259" key="8">
    <source>
        <dbReference type="PROSITE" id="PS51146"/>
    </source>
</evidence>
<dbReference type="SMART" id="SM00382">
    <property type="entry name" value="AAA"/>
    <property type="match status" value="2"/>
</dbReference>
<dbReference type="InterPro" id="IPR027417">
    <property type="entry name" value="P-loop_NTPase"/>
</dbReference>
<dbReference type="InterPro" id="IPR030665">
    <property type="entry name" value="KaiC"/>
</dbReference>
<dbReference type="STRING" id="69960.SAMN05421720_107151"/>
<dbReference type="EMBL" id="FNAP01000007">
    <property type="protein sequence ID" value="SDE49859.1"/>
    <property type="molecule type" value="Genomic_DNA"/>
</dbReference>
<evidence type="ECO:0000256" key="1">
    <source>
        <dbReference type="ARBA" id="ARBA00012513"/>
    </source>
</evidence>
<keyword evidence="2" id="KW-0597">Phosphoprotein</keyword>
<dbReference type="Pfam" id="PF06745">
    <property type="entry name" value="ATPase"/>
    <property type="match status" value="2"/>
</dbReference>
<dbReference type="EC" id="2.7.11.1" evidence="1"/>
<dbReference type="PROSITE" id="PS51146">
    <property type="entry name" value="KAIC"/>
    <property type="match status" value="2"/>
</dbReference>
<organism evidence="9 10">
    <name type="scientific">Rhodospira trueperi</name>
    <dbReference type="NCBI Taxonomy" id="69960"/>
    <lineage>
        <taxon>Bacteria</taxon>
        <taxon>Pseudomonadati</taxon>
        <taxon>Pseudomonadota</taxon>
        <taxon>Alphaproteobacteria</taxon>
        <taxon>Rhodospirillales</taxon>
        <taxon>Rhodospirillaceae</taxon>
        <taxon>Rhodospira</taxon>
    </lineage>
</organism>
<dbReference type="OrthoDB" id="9787927at2"/>
<dbReference type="PANTHER" id="PTHR42926">
    <property type="match status" value="1"/>
</dbReference>
<dbReference type="GO" id="GO:0004674">
    <property type="term" value="F:protein serine/threonine kinase activity"/>
    <property type="evidence" value="ECO:0007669"/>
    <property type="project" value="UniProtKB-EC"/>
</dbReference>
<evidence type="ECO:0000256" key="6">
    <source>
        <dbReference type="ARBA" id="ARBA00022801"/>
    </source>
</evidence>
<gene>
    <name evidence="9" type="ORF">SAMN05421720_107151</name>
</gene>
<dbReference type="PANTHER" id="PTHR42926:SF1">
    <property type="entry name" value="CIRCADIAN CLOCK OSCILLATOR PROTEIN KAIC 1"/>
    <property type="match status" value="1"/>
</dbReference>
<accession>A0A1G7DEJ8</accession>
<dbReference type="InterPro" id="IPR003593">
    <property type="entry name" value="AAA+_ATPase"/>
</dbReference>
<dbReference type="InterPro" id="IPR051347">
    <property type="entry name" value="Circadian_clock_KaiC-rel"/>
</dbReference>